<sequence>MINIRAKFTKQKNSKYISHLDLMRLFQRAFRRAGILVKHTEGFNPQPKLAFATALSLGVSSEGEYMDVELENSIEVDEFINRTNSVLPEGVKIVKAAYKEEKESIMSLIRWGSYIVEIELINDIDNTKLESEIQRFLSLEEIPVMKERKRKKKIEIRQENIKDKIKDIKVLLHEDKRVVLKTTLMTGSNGNLKPELLLEAIDKYSEIKINSSETKIHRLELFIEQDGNVITPI</sequence>
<dbReference type="AlphaFoldDB" id="K0B2Z2"/>
<name>K0B2Z2_GOTA9</name>
<organism evidence="2 3">
    <name type="scientific">Gottschalkia acidurici (strain ATCC 7906 / DSM 604 / BCRC 14475 / CIP 104303 / KCTC 5404 / NCIMB 10678 / 9a)</name>
    <name type="common">Clostridium acidurici</name>
    <dbReference type="NCBI Taxonomy" id="1128398"/>
    <lineage>
        <taxon>Bacteria</taxon>
        <taxon>Bacillati</taxon>
        <taxon>Bacillota</taxon>
        <taxon>Tissierellia</taxon>
        <taxon>Tissierellales</taxon>
        <taxon>Gottschalkiaceae</taxon>
        <taxon>Gottschalkia</taxon>
    </lineage>
</organism>
<keyword evidence="3" id="KW-1185">Reference proteome</keyword>
<proteinExistence type="predicted"/>
<dbReference type="EMBL" id="CP003326">
    <property type="protein sequence ID" value="AFS78991.1"/>
    <property type="molecule type" value="Genomic_DNA"/>
</dbReference>
<reference evidence="2 3" key="1">
    <citation type="journal article" date="2012" name="PLoS ONE">
        <title>The purine-utilizing bacterium Clostridium acidurici 9a: a genome-guided metabolic reconsideration.</title>
        <authorList>
            <person name="Hartwich K."/>
            <person name="Poehlein A."/>
            <person name="Daniel R."/>
        </authorList>
    </citation>
    <scope>NUCLEOTIDE SEQUENCE [LARGE SCALE GENOMIC DNA]</scope>
    <source>
        <strain evidence="3">ATCC 7906 / DSM 604 / BCRC 14475 / CIP 104303 / KCTC 5404 / NCIMB 10678 / 9a</strain>
    </source>
</reference>
<dbReference type="PATRIC" id="fig|1128398.3.peg.2048"/>
<dbReference type="HOGENOM" id="CLU_083579_0_1_9"/>
<dbReference type="KEGG" id="cad:Curi_c19870"/>
<feature type="domain" description="DUF2344" evidence="1">
    <location>
        <begin position="4"/>
        <end position="194"/>
    </location>
</feature>
<dbReference type="OrthoDB" id="9780488at2"/>
<dbReference type="STRING" id="1128398.Curi_c19870"/>
<evidence type="ECO:0000259" key="1">
    <source>
        <dbReference type="Pfam" id="PF10105"/>
    </source>
</evidence>
<evidence type="ECO:0000313" key="2">
    <source>
        <dbReference type="EMBL" id="AFS78991.1"/>
    </source>
</evidence>
<accession>K0B2Z2</accession>
<evidence type="ECO:0000313" key="3">
    <source>
        <dbReference type="Proteomes" id="UP000006094"/>
    </source>
</evidence>
<dbReference type="Proteomes" id="UP000006094">
    <property type="component" value="Chromosome"/>
</dbReference>
<dbReference type="NCBIfam" id="TIGR03936">
    <property type="entry name" value="sam_1_link_chp"/>
    <property type="match status" value="1"/>
</dbReference>
<protein>
    <recommendedName>
        <fullName evidence="1">DUF2344 domain-containing protein</fullName>
    </recommendedName>
</protein>
<dbReference type="InterPro" id="IPR018768">
    <property type="entry name" value="DUF2344"/>
</dbReference>
<dbReference type="RefSeq" id="WP_014968127.1">
    <property type="nucleotide sequence ID" value="NC_018664.1"/>
</dbReference>
<dbReference type="Pfam" id="PF10105">
    <property type="entry name" value="DUF2344"/>
    <property type="match status" value="1"/>
</dbReference>
<dbReference type="eggNOG" id="COG5011">
    <property type="taxonomic scope" value="Bacteria"/>
</dbReference>
<gene>
    <name evidence="2" type="ordered locus">Curi_c19870</name>
</gene>